<feature type="transmembrane region" description="Helical" evidence="1">
    <location>
        <begin position="44"/>
        <end position="63"/>
    </location>
</feature>
<dbReference type="EMBL" id="JBFOLK010000001">
    <property type="protein sequence ID" value="KAL2541108.1"/>
    <property type="molecule type" value="Genomic_DNA"/>
</dbReference>
<dbReference type="PANTHER" id="PTHR47291">
    <property type="entry name" value="PEPTIDE UPSTREAM PROTEIN"/>
    <property type="match status" value="1"/>
</dbReference>
<feature type="domain" description="DUF7870" evidence="3">
    <location>
        <begin position="408"/>
        <end position="487"/>
    </location>
</feature>
<sequence>MGYKWFEPMARRVPRRVWLGFQMSMGLLVLKWQMLHGSLIRRVVLKAFMFVSAMLAISFTQMAHESRIMEPMMLNLDECSLNFGSNPYFNLTGFLKTTSRFAPLFGVSPVLCKESANLTKNVFQELIEKNLLDSNATALCIGEGSASAVLALREMGFANAFGVERHPFFSHVRRRFVYELDYEDNHFDFVFSRDLDRVSVPALLILEIERVLRPGGTGAMLVGAWNFHSGGLVRSATSVSSFLKSSDVVHVCGIGSFTLVIFKKRFKNFASFEHYWLPSECPSVVNNKPFMKYIEPLVDEKSGQLDLELSVLPNFMNISSRNKLVYINVGAGEFTKKSIARMLSPYCSNHHAGFDVFVVDHRTSVLSSYVMDPGITFVYHPGLAGDVTFPQITSDEYLSAPPDEEGFNFIHWFNETVSDGDFVVLMMNAKLVELNILVELFKSGAICLVDELYLHCSDAADCETAMCGDCMSLLKSLRNSGLYAHQWSGD</sequence>
<dbReference type="InterPro" id="IPR029063">
    <property type="entry name" value="SAM-dependent_MTases_sf"/>
</dbReference>
<proteinExistence type="predicted"/>
<dbReference type="Pfam" id="PF08241">
    <property type="entry name" value="Methyltransf_11"/>
    <property type="match status" value="1"/>
</dbReference>
<dbReference type="InterPro" id="IPR013216">
    <property type="entry name" value="Methyltransf_11"/>
</dbReference>
<accession>A0ABD1VUS1</accession>
<evidence type="ECO:0000259" key="2">
    <source>
        <dbReference type="Pfam" id="PF08241"/>
    </source>
</evidence>
<dbReference type="SUPFAM" id="SSF53335">
    <property type="entry name" value="S-adenosyl-L-methionine-dependent methyltransferases"/>
    <property type="match status" value="1"/>
</dbReference>
<evidence type="ECO:0000313" key="5">
    <source>
        <dbReference type="Proteomes" id="UP001604336"/>
    </source>
</evidence>
<dbReference type="GO" id="GO:0032259">
    <property type="term" value="P:methylation"/>
    <property type="evidence" value="ECO:0007669"/>
    <property type="project" value="UniProtKB-KW"/>
</dbReference>
<dbReference type="GO" id="GO:0008168">
    <property type="term" value="F:methyltransferase activity"/>
    <property type="evidence" value="ECO:0007669"/>
    <property type="project" value="UniProtKB-KW"/>
</dbReference>
<keyword evidence="4" id="KW-0489">Methyltransferase</keyword>
<gene>
    <name evidence="4" type="ORF">Adt_02086</name>
</gene>
<dbReference type="Pfam" id="PF25276">
    <property type="entry name" value="DUF7870"/>
    <property type="match status" value="1"/>
</dbReference>
<feature type="domain" description="Methyltransferase type 11" evidence="2">
    <location>
        <begin position="141"/>
        <end position="217"/>
    </location>
</feature>
<evidence type="ECO:0000313" key="4">
    <source>
        <dbReference type="EMBL" id="KAL2541108.1"/>
    </source>
</evidence>
<keyword evidence="1" id="KW-0472">Membrane</keyword>
<evidence type="ECO:0000259" key="3">
    <source>
        <dbReference type="Pfam" id="PF25276"/>
    </source>
</evidence>
<keyword evidence="4" id="KW-0808">Transferase</keyword>
<dbReference type="PANTHER" id="PTHR47291:SF1">
    <property type="entry name" value="PEPTIDE UPSTREAM PROTEIN"/>
    <property type="match status" value="1"/>
</dbReference>
<organism evidence="4 5">
    <name type="scientific">Abeliophyllum distichum</name>
    <dbReference type="NCBI Taxonomy" id="126358"/>
    <lineage>
        <taxon>Eukaryota</taxon>
        <taxon>Viridiplantae</taxon>
        <taxon>Streptophyta</taxon>
        <taxon>Embryophyta</taxon>
        <taxon>Tracheophyta</taxon>
        <taxon>Spermatophyta</taxon>
        <taxon>Magnoliopsida</taxon>
        <taxon>eudicotyledons</taxon>
        <taxon>Gunneridae</taxon>
        <taxon>Pentapetalae</taxon>
        <taxon>asterids</taxon>
        <taxon>lamiids</taxon>
        <taxon>Lamiales</taxon>
        <taxon>Oleaceae</taxon>
        <taxon>Forsythieae</taxon>
        <taxon>Abeliophyllum</taxon>
    </lineage>
</organism>
<comment type="caution">
    <text evidence="4">The sequence shown here is derived from an EMBL/GenBank/DDBJ whole genome shotgun (WGS) entry which is preliminary data.</text>
</comment>
<keyword evidence="1" id="KW-1133">Transmembrane helix</keyword>
<evidence type="ECO:0000256" key="1">
    <source>
        <dbReference type="SAM" id="Phobius"/>
    </source>
</evidence>
<keyword evidence="1" id="KW-0812">Transmembrane</keyword>
<dbReference type="GO" id="GO:0009820">
    <property type="term" value="P:alkaloid metabolic process"/>
    <property type="evidence" value="ECO:0007669"/>
    <property type="project" value="UniProtKB-KW"/>
</dbReference>
<dbReference type="AlphaFoldDB" id="A0ABD1VUS1"/>
<keyword evidence="5" id="KW-1185">Reference proteome</keyword>
<dbReference type="CDD" id="cd02440">
    <property type="entry name" value="AdoMet_MTases"/>
    <property type="match status" value="1"/>
</dbReference>
<reference evidence="5" key="1">
    <citation type="submission" date="2024-07" db="EMBL/GenBank/DDBJ databases">
        <title>Two chromosome-level genome assemblies of Korean endemic species Abeliophyllum distichum and Forsythia ovata (Oleaceae).</title>
        <authorList>
            <person name="Jang H."/>
        </authorList>
    </citation>
    <scope>NUCLEOTIDE SEQUENCE [LARGE SCALE GENOMIC DNA]</scope>
</reference>
<name>A0ABD1VUS1_9LAMI</name>
<dbReference type="Gene3D" id="3.40.50.150">
    <property type="entry name" value="Vaccinia Virus protein VP39"/>
    <property type="match status" value="1"/>
</dbReference>
<protein>
    <submittedName>
        <fullName evidence="4">S-adenosyl-L-methionine-dependent methyltransferase</fullName>
    </submittedName>
</protein>
<dbReference type="Proteomes" id="UP001604336">
    <property type="component" value="Unassembled WGS sequence"/>
</dbReference>
<dbReference type="InterPro" id="IPR057192">
    <property type="entry name" value="DUF7870"/>
</dbReference>